<sequence length="81" mass="8826">MFRPLGLYFLGLRDQEHQVDSESQVTMNIMTFMATELKKSPRQACVREQGVGGGEHAGDIQRVWQSVAGPNSDASLTASSA</sequence>
<dbReference type="EMBL" id="NSNE01000043">
    <property type="protein sequence ID" value="RPM00965.1"/>
    <property type="molecule type" value="Genomic_DNA"/>
</dbReference>
<comment type="caution">
    <text evidence="1">The sequence shown here is derived from an EMBL/GenBank/DDBJ whole genome shotgun (WGS) entry which is preliminary data.</text>
</comment>
<evidence type="ECO:0000313" key="1">
    <source>
        <dbReference type="EMBL" id="RPM00965.1"/>
    </source>
</evidence>
<protein>
    <submittedName>
        <fullName evidence="1">Uncharacterized protein</fullName>
    </submittedName>
</protein>
<dbReference type="AlphaFoldDB" id="A0A7M2ZL10"/>
<proteinExistence type="predicted"/>
<reference evidence="1 2" key="1">
    <citation type="submission" date="2017-08" db="EMBL/GenBank/DDBJ databases">
        <authorList>
            <person name="Feschi L."/>
            <person name="Jeukens J."/>
            <person name="Emond-Rheault J.-G."/>
            <person name="Kukavica-Ibrulj I."/>
            <person name="Boyle B."/>
            <person name="Levesque R.C."/>
        </authorList>
    </citation>
    <scope>NUCLEOTIDE SEQUENCE [LARGE SCALE GENOMIC DNA]</scope>
    <source>
        <strain evidence="1 2">PA-W36</strain>
    </source>
</reference>
<evidence type="ECO:0000313" key="2">
    <source>
        <dbReference type="Proteomes" id="UP000284767"/>
    </source>
</evidence>
<reference evidence="1 2" key="2">
    <citation type="submission" date="2019-01" db="EMBL/GenBank/DDBJ databases">
        <title>The Pseudomonas aeruginosa pan-genome provides new insights on its population structure, horizontal gene transfer and pathogenicity.</title>
        <authorList>
            <person name="Freschi L."/>
            <person name="Vincent A.T."/>
            <person name="Jeukens J."/>
            <person name="Emond-Rheault J.-G."/>
            <person name="Kukavica-Ibrulj I."/>
            <person name="Dupont M.-J."/>
            <person name="Charette S.J."/>
            <person name="Boyle B."/>
            <person name="Levesque R.C."/>
        </authorList>
    </citation>
    <scope>NUCLEOTIDE SEQUENCE [LARGE SCALE GENOMIC DNA]</scope>
    <source>
        <strain evidence="1 2">PA-W36</strain>
    </source>
</reference>
<gene>
    <name evidence="1" type="ORF">IPC1295_33280</name>
</gene>
<organism evidence="1 2">
    <name type="scientific">Pseudomonas aeruginosa</name>
    <dbReference type="NCBI Taxonomy" id="287"/>
    <lineage>
        <taxon>Bacteria</taxon>
        <taxon>Pseudomonadati</taxon>
        <taxon>Pseudomonadota</taxon>
        <taxon>Gammaproteobacteria</taxon>
        <taxon>Pseudomonadales</taxon>
        <taxon>Pseudomonadaceae</taxon>
        <taxon>Pseudomonas</taxon>
    </lineage>
</organism>
<name>A0A7M2ZL10_PSEAI</name>
<dbReference type="Proteomes" id="UP000284767">
    <property type="component" value="Unassembled WGS sequence"/>
</dbReference>
<accession>A0A7M2ZL10</accession>